<dbReference type="GO" id="GO:0005737">
    <property type="term" value="C:cytoplasm"/>
    <property type="evidence" value="ECO:0007669"/>
    <property type="project" value="TreeGrafter"/>
</dbReference>
<organism evidence="2 3">
    <name type="scientific">Mucilaginibacter psychrotolerans</name>
    <dbReference type="NCBI Taxonomy" id="1524096"/>
    <lineage>
        <taxon>Bacteria</taxon>
        <taxon>Pseudomonadati</taxon>
        <taxon>Bacteroidota</taxon>
        <taxon>Sphingobacteriia</taxon>
        <taxon>Sphingobacteriales</taxon>
        <taxon>Sphingobacteriaceae</taxon>
        <taxon>Mucilaginibacter</taxon>
    </lineage>
</organism>
<gene>
    <name evidence="2" type="ORF">E2R66_17930</name>
</gene>
<dbReference type="Pfam" id="PF01370">
    <property type="entry name" value="Epimerase"/>
    <property type="match status" value="1"/>
</dbReference>
<accession>A0A4Y8SAY7</accession>
<dbReference type="PANTHER" id="PTHR48079:SF6">
    <property type="entry name" value="NAD(P)-BINDING DOMAIN-CONTAINING PROTEIN-RELATED"/>
    <property type="match status" value="1"/>
</dbReference>
<dbReference type="EMBL" id="SOZE01000019">
    <property type="protein sequence ID" value="TFF35795.1"/>
    <property type="molecule type" value="Genomic_DNA"/>
</dbReference>
<sequence length="348" mass="38669">MSYKNLWYGHRGTHYGYCISCMTKILITGATGFIGRELSLALANKGYRVMALCRNTAHPYLIKHKNIEPVTGDILYPDTLKQAIKGCTQVYHTAALAKMWSRNPDAFYDANVTGTRNVLAAAADAGVQKIVYTSTCGVWGPTLNFPLTEDEPRIVGFPIAYERTKYLAELEVQQFVACGLDVVTVNPSRVFGEGPVTDSNTVGKMVSGYLRGKWRIIPGDGGQISNYAYLHDVVAGHLAAMDKGISGNRYILGGEDISFNQFFDTLGKASGIKHGMLRVPQKAIKFYSRVEWLKTRLTGLPPFFLPEFADRLNFNQKYSSQKAADQLGYRITPFDQAMQKTVDYLKQA</sequence>
<dbReference type="AlphaFoldDB" id="A0A4Y8SAY7"/>
<comment type="caution">
    <text evidence="2">The sequence shown here is derived from an EMBL/GenBank/DDBJ whole genome shotgun (WGS) entry which is preliminary data.</text>
</comment>
<dbReference type="Proteomes" id="UP000297540">
    <property type="component" value="Unassembled WGS sequence"/>
</dbReference>
<keyword evidence="3" id="KW-1185">Reference proteome</keyword>
<dbReference type="InterPro" id="IPR001509">
    <property type="entry name" value="Epimerase_deHydtase"/>
</dbReference>
<evidence type="ECO:0000313" key="2">
    <source>
        <dbReference type="EMBL" id="TFF35795.1"/>
    </source>
</evidence>
<feature type="domain" description="NAD-dependent epimerase/dehydratase" evidence="1">
    <location>
        <begin position="25"/>
        <end position="253"/>
    </location>
</feature>
<dbReference type="SUPFAM" id="SSF51735">
    <property type="entry name" value="NAD(P)-binding Rossmann-fold domains"/>
    <property type="match status" value="1"/>
</dbReference>
<dbReference type="InterPro" id="IPR051783">
    <property type="entry name" value="NAD(P)-dependent_oxidoreduct"/>
</dbReference>
<dbReference type="PANTHER" id="PTHR48079">
    <property type="entry name" value="PROTEIN YEEZ"/>
    <property type="match status" value="1"/>
</dbReference>
<evidence type="ECO:0000313" key="3">
    <source>
        <dbReference type="Proteomes" id="UP000297540"/>
    </source>
</evidence>
<name>A0A4Y8SAY7_9SPHI</name>
<protein>
    <submittedName>
        <fullName evidence="2">NAD-dependent epimerase/dehydratase family protein</fullName>
    </submittedName>
</protein>
<proteinExistence type="predicted"/>
<dbReference type="Gene3D" id="3.40.50.720">
    <property type="entry name" value="NAD(P)-binding Rossmann-like Domain"/>
    <property type="match status" value="1"/>
</dbReference>
<dbReference type="InterPro" id="IPR036291">
    <property type="entry name" value="NAD(P)-bd_dom_sf"/>
</dbReference>
<evidence type="ECO:0000259" key="1">
    <source>
        <dbReference type="Pfam" id="PF01370"/>
    </source>
</evidence>
<dbReference type="GO" id="GO:0004029">
    <property type="term" value="F:aldehyde dehydrogenase (NAD+) activity"/>
    <property type="evidence" value="ECO:0007669"/>
    <property type="project" value="TreeGrafter"/>
</dbReference>
<reference evidence="2 3" key="1">
    <citation type="journal article" date="2017" name="Int. J. Syst. Evol. Microbiol.">
        <title>Mucilaginibacterpsychrotolerans sp. nov., isolated from peatlands.</title>
        <authorList>
            <person name="Deng Y."/>
            <person name="Shen L."/>
            <person name="Xu B."/>
            <person name="Liu Y."/>
            <person name="Gu Z."/>
            <person name="Liu H."/>
            <person name="Zhou Y."/>
        </authorList>
    </citation>
    <scope>NUCLEOTIDE SEQUENCE [LARGE SCALE GENOMIC DNA]</scope>
    <source>
        <strain evidence="2 3">NH7-4</strain>
    </source>
</reference>